<dbReference type="Gene3D" id="1.10.10.1590">
    <property type="entry name" value="NADH-quinone oxidoreductase subunit E"/>
    <property type="match status" value="1"/>
</dbReference>
<dbReference type="Pfam" id="PF01257">
    <property type="entry name" value="2Fe-2S_thioredx"/>
    <property type="match status" value="1"/>
</dbReference>
<organism evidence="10 11">
    <name type="scientific">Tilletia horrida</name>
    <dbReference type="NCBI Taxonomy" id="155126"/>
    <lineage>
        <taxon>Eukaryota</taxon>
        <taxon>Fungi</taxon>
        <taxon>Dikarya</taxon>
        <taxon>Basidiomycota</taxon>
        <taxon>Ustilaginomycotina</taxon>
        <taxon>Exobasidiomycetes</taxon>
        <taxon>Tilletiales</taxon>
        <taxon>Tilletiaceae</taxon>
        <taxon>Tilletia</taxon>
    </lineage>
</organism>
<feature type="region of interest" description="Disordered" evidence="9">
    <location>
        <begin position="242"/>
        <end position="285"/>
    </location>
</feature>
<name>A0AAN6JNH5_9BASI</name>
<dbReference type="NCBIfam" id="TIGR01958">
    <property type="entry name" value="nuoE_fam"/>
    <property type="match status" value="1"/>
</dbReference>
<dbReference type="InterPro" id="IPR002023">
    <property type="entry name" value="NuoE-like"/>
</dbReference>
<dbReference type="AlphaFoldDB" id="A0AAN6JNH5"/>
<dbReference type="InterPro" id="IPR041921">
    <property type="entry name" value="NuoE_N"/>
</dbReference>
<dbReference type="GO" id="GO:1902494">
    <property type="term" value="C:catalytic complex"/>
    <property type="evidence" value="ECO:0007669"/>
    <property type="project" value="UniProtKB-ARBA"/>
</dbReference>
<dbReference type="GO" id="GO:0006120">
    <property type="term" value="P:mitochondrial electron transport, NADH to ubiquinone"/>
    <property type="evidence" value="ECO:0007669"/>
    <property type="project" value="UniProtKB-ARBA"/>
</dbReference>
<dbReference type="InterPro" id="IPR042128">
    <property type="entry name" value="NuoE_dom"/>
</dbReference>
<keyword evidence="11" id="KW-1185">Reference proteome</keyword>
<dbReference type="GO" id="GO:0051537">
    <property type="term" value="F:2 iron, 2 sulfur cluster binding"/>
    <property type="evidence" value="ECO:0007669"/>
    <property type="project" value="UniProtKB-KW"/>
</dbReference>
<dbReference type="PANTHER" id="PTHR10371:SF3">
    <property type="entry name" value="NADH DEHYDROGENASE [UBIQUINONE] FLAVOPROTEIN 2, MITOCHONDRIAL"/>
    <property type="match status" value="1"/>
</dbReference>
<evidence type="ECO:0000256" key="6">
    <source>
        <dbReference type="ARBA" id="ARBA00023014"/>
    </source>
</evidence>
<keyword evidence="7" id="KW-0520">NAD</keyword>
<sequence>MAALRSSSRAVAAAAASSFRGMAAPAGAAAVSSSSGSGSGSSSVASCSSLSHRQARRHLSSSARAQSDVLMVHRDTSYNNASIPFTFNEANARIAQEIIAKYPAQYKKAAVIPLLDLGQRQNSGWTSISVMNEVARLLEMPPMRVYEVASFYTMFNREPVGKYFLQLCTTTPCMLGGCGSTKILEAIEAHLGIKAGQTTDDKLFTLVEVECLGACANAPMVQINDDFFEDLTPETTVKILDSLRAGKPVKPGPQSGRHSSEPAQGRTALTAEPYGPGQHCREEFA</sequence>
<accession>A0AAN6JNH5</accession>
<evidence type="ECO:0000256" key="3">
    <source>
        <dbReference type="ARBA" id="ARBA00022723"/>
    </source>
</evidence>
<keyword evidence="3" id="KW-0479">Metal-binding</keyword>
<keyword evidence="5" id="KW-0408">Iron</keyword>
<dbReference type="SUPFAM" id="SSF52833">
    <property type="entry name" value="Thioredoxin-like"/>
    <property type="match status" value="1"/>
</dbReference>
<dbReference type="Proteomes" id="UP001176521">
    <property type="component" value="Unassembled WGS sequence"/>
</dbReference>
<dbReference type="NCBIfam" id="NF005725">
    <property type="entry name" value="PRK07539.1-5"/>
    <property type="match status" value="1"/>
</dbReference>
<comment type="cofactor">
    <cofactor evidence="8">
        <name>[2Fe-2S] cluster</name>
        <dbReference type="ChEBI" id="CHEBI:190135"/>
    </cofactor>
</comment>
<dbReference type="EMBL" id="JAPDMQ010000050">
    <property type="protein sequence ID" value="KAK0538074.1"/>
    <property type="molecule type" value="Genomic_DNA"/>
</dbReference>
<dbReference type="FunFam" id="3.40.30.10:FF:000022">
    <property type="entry name" value="NADH dehydrogenase flavoprotein 2, mitochondrial"/>
    <property type="match status" value="1"/>
</dbReference>
<evidence type="ECO:0000256" key="7">
    <source>
        <dbReference type="ARBA" id="ARBA00023027"/>
    </source>
</evidence>
<dbReference type="FunFam" id="1.10.10.1590:FF:000001">
    <property type="entry name" value="NADH-quinone oxidoreductase subunit E"/>
    <property type="match status" value="1"/>
</dbReference>
<evidence type="ECO:0000313" key="10">
    <source>
        <dbReference type="EMBL" id="KAK0538074.1"/>
    </source>
</evidence>
<evidence type="ECO:0000256" key="5">
    <source>
        <dbReference type="ARBA" id="ARBA00023004"/>
    </source>
</evidence>
<evidence type="ECO:0000256" key="1">
    <source>
        <dbReference type="ARBA" id="ARBA00010643"/>
    </source>
</evidence>
<dbReference type="GO" id="GO:0005743">
    <property type="term" value="C:mitochondrial inner membrane"/>
    <property type="evidence" value="ECO:0007669"/>
    <property type="project" value="UniProtKB-ARBA"/>
</dbReference>
<dbReference type="Gene3D" id="3.40.30.10">
    <property type="entry name" value="Glutaredoxin"/>
    <property type="match status" value="1"/>
</dbReference>
<dbReference type="CDD" id="cd03064">
    <property type="entry name" value="TRX_Fd_NuoE"/>
    <property type="match status" value="1"/>
</dbReference>
<evidence type="ECO:0000256" key="9">
    <source>
        <dbReference type="SAM" id="MobiDB-lite"/>
    </source>
</evidence>
<evidence type="ECO:0000256" key="8">
    <source>
        <dbReference type="ARBA" id="ARBA00034078"/>
    </source>
</evidence>
<protein>
    <submittedName>
        <fullName evidence="10">NADH:ubiquinone oxidoreductase 24</fullName>
    </submittedName>
</protein>
<dbReference type="GO" id="GO:0098796">
    <property type="term" value="C:membrane protein complex"/>
    <property type="evidence" value="ECO:0007669"/>
    <property type="project" value="UniProtKB-ARBA"/>
</dbReference>
<proteinExistence type="inferred from homology"/>
<evidence type="ECO:0000256" key="2">
    <source>
        <dbReference type="ARBA" id="ARBA00022714"/>
    </source>
</evidence>
<gene>
    <name evidence="10" type="primary">NUO24</name>
    <name evidence="10" type="ORF">OC842_001421</name>
</gene>
<comment type="similarity">
    <text evidence="1">Belongs to the complex I 24 kDa subunit family.</text>
</comment>
<dbReference type="InterPro" id="IPR036249">
    <property type="entry name" value="Thioredoxin-like_sf"/>
</dbReference>
<keyword evidence="4" id="KW-1278">Translocase</keyword>
<dbReference type="GO" id="GO:0016491">
    <property type="term" value="F:oxidoreductase activity"/>
    <property type="evidence" value="ECO:0007669"/>
    <property type="project" value="InterPro"/>
</dbReference>
<comment type="caution">
    <text evidence="10">The sequence shown here is derived from an EMBL/GenBank/DDBJ whole genome shotgun (WGS) entry which is preliminary data.</text>
</comment>
<dbReference type="PANTHER" id="PTHR10371">
    <property type="entry name" value="NADH DEHYDROGENASE UBIQUINONE FLAVOPROTEIN 2, MITOCHONDRIAL"/>
    <property type="match status" value="1"/>
</dbReference>
<keyword evidence="6" id="KW-0411">Iron-sulfur</keyword>
<dbReference type="PROSITE" id="PS01099">
    <property type="entry name" value="COMPLEX1_24K"/>
    <property type="match status" value="1"/>
</dbReference>
<reference evidence="10" key="1">
    <citation type="journal article" date="2023" name="PhytoFront">
        <title>Draft Genome Resources of Seven Strains of Tilletia horrida, Causal Agent of Kernel Smut of Rice.</title>
        <authorList>
            <person name="Khanal S."/>
            <person name="Antony Babu S."/>
            <person name="Zhou X.G."/>
        </authorList>
    </citation>
    <scope>NUCLEOTIDE SEQUENCE</scope>
    <source>
        <strain evidence="10">TX3</strain>
    </source>
</reference>
<dbReference type="GO" id="GO:0046872">
    <property type="term" value="F:metal ion binding"/>
    <property type="evidence" value="ECO:0007669"/>
    <property type="project" value="UniProtKB-KW"/>
</dbReference>
<evidence type="ECO:0000256" key="4">
    <source>
        <dbReference type="ARBA" id="ARBA00022967"/>
    </source>
</evidence>
<keyword evidence="2" id="KW-0001">2Fe-2S</keyword>
<evidence type="ECO:0000313" key="11">
    <source>
        <dbReference type="Proteomes" id="UP001176521"/>
    </source>
</evidence>
<dbReference type="GO" id="GO:0008137">
    <property type="term" value="F:NADH dehydrogenase (ubiquinone) activity"/>
    <property type="evidence" value="ECO:0007669"/>
    <property type="project" value="UniProtKB-ARBA"/>
</dbReference>